<evidence type="ECO:0008006" key="3">
    <source>
        <dbReference type="Google" id="ProtNLM"/>
    </source>
</evidence>
<accession>Q1YL46</accession>
<dbReference type="AlphaFoldDB" id="Q1YL46"/>
<proteinExistence type="predicted"/>
<sequence length="151" mass="16631">MSMDAPTFRVGVVVERRPSKSPWVDHAWRIVAIIPEAIGTEPGHVLGHDGEAVLLYAGARSVEFHRVETGNYRDNLTSGSPGLWVTLALTDEEPGIRLISVTADPAEGESLTEIGDLMVEIAPMPPEIAERLAAFVETHHVERVFTKRKRQ</sequence>
<evidence type="ECO:0000313" key="1">
    <source>
        <dbReference type="EMBL" id="EAS51885.1"/>
    </source>
</evidence>
<dbReference type="Proteomes" id="UP000000321">
    <property type="component" value="Unassembled WGS sequence"/>
</dbReference>
<protein>
    <recommendedName>
        <fullName evidence="3">DUF3305 domain-containing protein</fullName>
    </recommendedName>
</protein>
<comment type="caution">
    <text evidence="1">The sequence shown here is derived from an EMBL/GenBank/DDBJ whole genome shotgun (WGS) entry which is preliminary data.</text>
</comment>
<dbReference type="HOGENOM" id="CLU_114505_0_1_5"/>
<dbReference type="BioCyc" id="AURANTIMONAS:SI859A1_02701-MONOMER"/>
<dbReference type="EMBL" id="AAPJ01000001">
    <property type="protein sequence ID" value="EAS51885.1"/>
    <property type="molecule type" value="Genomic_DNA"/>
</dbReference>
<dbReference type="Pfam" id="PF11749">
    <property type="entry name" value="DUF3305"/>
    <property type="match status" value="1"/>
</dbReference>
<dbReference type="InterPro" id="IPR021736">
    <property type="entry name" value="DUF3305"/>
</dbReference>
<name>Q1YL46_AURMS</name>
<keyword evidence="2" id="KW-1185">Reference proteome</keyword>
<gene>
    <name evidence="1" type="ORF">SI859A1_02701</name>
</gene>
<reference evidence="1 2" key="1">
    <citation type="journal article" date="2008" name="Appl. Environ. Microbiol.">
        <title>Genomic insights into Mn(II) oxidation by the marine alphaproteobacterium Aurantimonas sp. strain SI85-9A1.</title>
        <authorList>
            <person name="Dick G.J."/>
            <person name="Podell S."/>
            <person name="Johnson H.A."/>
            <person name="Rivera-Espinoza Y."/>
            <person name="Bernier-Latmani R."/>
            <person name="McCarthy J.K."/>
            <person name="Torpey J.W."/>
            <person name="Clement B.G."/>
            <person name="Gaasterland T."/>
            <person name="Tebo B.M."/>
        </authorList>
    </citation>
    <scope>NUCLEOTIDE SEQUENCE [LARGE SCALE GENOMIC DNA]</scope>
    <source>
        <strain evidence="1 2">SI85-9A1</strain>
    </source>
</reference>
<organism evidence="1 2">
    <name type="scientific">Aurantimonas manganoxydans (strain ATCC BAA-1229 / DSM 21871 / SI85-9A1)</name>
    <dbReference type="NCBI Taxonomy" id="287752"/>
    <lineage>
        <taxon>Bacteria</taxon>
        <taxon>Pseudomonadati</taxon>
        <taxon>Pseudomonadota</taxon>
        <taxon>Alphaproteobacteria</taxon>
        <taxon>Hyphomicrobiales</taxon>
        <taxon>Aurantimonadaceae</taxon>
        <taxon>Aurantimonas</taxon>
    </lineage>
</organism>
<evidence type="ECO:0000313" key="2">
    <source>
        <dbReference type="Proteomes" id="UP000000321"/>
    </source>
</evidence>